<gene>
    <name evidence="6" type="ORF">GGR46_002142</name>
</gene>
<dbReference type="Pfam" id="PF18120">
    <property type="entry name" value="DUF5597"/>
    <property type="match status" value="1"/>
</dbReference>
<dbReference type="Gene3D" id="3.20.20.80">
    <property type="entry name" value="Glycosidases"/>
    <property type="match status" value="1"/>
</dbReference>
<dbReference type="InterPro" id="IPR017853">
    <property type="entry name" value="GH"/>
</dbReference>
<dbReference type="InterPro" id="IPR040719">
    <property type="entry name" value="DUF5597"/>
</dbReference>
<dbReference type="GO" id="GO:0004565">
    <property type="term" value="F:beta-galactosidase activity"/>
    <property type="evidence" value="ECO:0007669"/>
    <property type="project" value="InterPro"/>
</dbReference>
<feature type="signal peptide" evidence="3">
    <location>
        <begin position="1"/>
        <end position="18"/>
    </location>
</feature>
<dbReference type="Gene3D" id="2.60.220.20">
    <property type="entry name" value="putative beta-Galactosidase from caulobacter crescentus"/>
    <property type="match status" value="1"/>
</dbReference>
<feature type="domain" description="Glycoside hydrolase family 42 N-terminal" evidence="4">
    <location>
        <begin position="57"/>
        <end position="205"/>
    </location>
</feature>
<feature type="domain" description="DUF5597" evidence="5">
    <location>
        <begin position="342"/>
        <end position="467"/>
    </location>
</feature>
<comment type="caution">
    <text evidence="6">The sequence shown here is derived from an EMBL/GenBank/DDBJ whole genome shotgun (WGS) entry which is preliminary data.</text>
</comment>
<protein>
    <submittedName>
        <fullName evidence="6">Beta-galactosidase GanA</fullName>
    </submittedName>
</protein>
<dbReference type="AlphaFoldDB" id="A0A7W6JS78"/>
<dbReference type="GO" id="GO:0005975">
    <property type="term" value="P:carbohydrate metabolic process"/>
    <property type="evidence" value="ECO:0007669"/>
    <property type="project" value="InterPro"/>
</dbReference>
<evidence type="ECO:0000259" key="4">
    <source>
        <dbReference type="Pfam" id="PF02449"/>
    </source>
</evidence>
<keyword evidence="1" id="KW-0378">Hydrolase</keyword>
<feature type="chain" id="PRO_5031529290" evidence="3">
    <location>
        <begin position="19"/>
        <end position="483"/>
    </location>
</feature>
<evidence type="ECO:0000256" key="3">
    <source>
        <dbReference type="SAM" id="SignalP"/>
    </source>
</evidence>
<dbReference type="Proteomes" id="UP000557392">
    <property type="component" value="Unassembled WGS sequence"/>
</dbReference>
<dbReference type="SUPFAM" id="SSF51445">
    <property type="entry name" value="(Trans)glycosidases"/>
    <property type="match status" value="1"/>
</dbReference>
<proteinExistence type="predicted"/>
<evidence type="ECO:0000259" key="5">
    <source>
        <dbReference type="Pfam" id="PF18120"/>
    </source>
</evidence>
<keyword evidence="3" id="KW-0732">Signal</keyword>
<organism evidence="6 7">
    <name type="scientific">Sphingomonas kyeonggiensis</name>
    <dbReference type="NCBI Taxonomy" id="1268553"/>
    <lineage>
        <taxon>Bacteria</taxon>
        <taxon>Pseudomonadati</taxon>
        <taxon>Pseudomonadota</taxon>
        <taxon>Alphaproteobacteria</taxon>
        <taxon>Sphingomonadales</taxon>
        <taxon>Sphingomonadaceae</taxon>
        <taxon>Sphingomonas</taxon>
    </lineage>
</organism>
<evidence type="ECO:0000313" key="6">
    <source>
        <dbReference type="EMBL" id="MBB4098578.1"/>
    </source>
</evidence>
<accession>A0A7W6JS78</accession>
<keyword evidence="2" id="KW-0326">Glycosidase</keyword>
<dbReference type="RefSeq" id="WP_183997483.1">
    <property type="nucleotide sequence ID" value="NZ_JACIEH010000002.1"/>
</dbReference>
<dbReference type="GO" id="GO:0009341">
    <property type="term" value="C:beta-galactosidase complex"/>
    <property type="evidence" value="ECO:0007669"/>
    <property type="project" value="InterPro"/>
</dbReference>
<dbReference type="InterPro" id="IPR013529">
    <property type="entry name" value="Glyco_hydro_42_N"/>
</dbReference>
<sequence length="483" mass="53158">MLRWLAPLALVLATPALAQTPHLEGGRLIVDGKPFLIRGGELGNSSATDRAWLAPHWQRLKAMNLNTVLAPVTWEAIEPEEGKFDFSSLDWLVEDARAHDMRLVLLWFGSWKNSMSTYAPAWVKRDGKRFLRSTGKDGQPQDILSVFGKATLDADARAFAAVMKHLKAIDGDKHTVLMVQVENEMGFLPIAREHGALADAAFAKWKGSEEGFTAHHYARFANAVAEAGKREYRLPMYVNGAQARPNKLPGEYPSGGPLAHLMREWREATPSIDMLSPDIYFPNFAGIADGYVVPGNVLFVPEANEAGDPRAPANAMRIIGKHGAIGFSPFAIEQIDDKDRLGNFYAMLEQLTPSLFTAKARDGFSPTVSFEGVVDSSPQVATLGSYKMTVGFVDPWTGKDKQDAAEHGGIILWLGGEDYLVAGSGITVTFEPRVGLDFVEEGKFVDGKWVAGRKLNGDQTHQGRHVRLPPGQFGIQRVRLYRY</sequence>
<evidence type="ECO:0000256" key="1">
    <source>
        <dbReference type="ARBA" id="ARBA00022801"/>
    </source>
</evidence>
<keyword evidence="7" id="KW-1185">Reference proteome</keyword>
<evidence type="ECO:0000256" key="2">
    <source>
        <dbReference type="ARBA" id="ARBA00023295"/>
    </source>
</evidence>
<dbReference type="EMBL" id="JACIEH010000002">
    <property type="protein sequence ID" value="MBB4098578.1"/>
    <property type="molecule type" value="Genomic_DNA"/>
</dbReference>
<evidence type="ECO:0000313" key="7">
    <source>
        <dbReference type="Proteomes" id="UP000557392"/>
    </source>
</evidence>
<dbReference type="Pfam" id="PF02449">
    <property type="entry name" value="Glyco_hydro_42"/>
    <property type="match status" value="1"/>
</dbReference>
<name>A0A7W6JS78_9SPHN</name>
<reference evidence="6 7" key="1">
    <citation type="submission" date="2020-08" db="EMBL/GenBank/DDBJ databases">
        <title>Genomic Encyclopedia of Type Strains, Phase IV (KMG-IV): sequencing the most valuable type-strain genomes for metagenomic binning, comparative biology and taxonomic classification.</title>
        <authorList>
            <person name="Goeker M."/>
        </authorList>
    </citation>
    <scope>NUCLEOTIDE SEQUENCE [LARGE SCALE GENOMIC DNA]</scope>
    <source>
        <strain evidence="6 7">DSM 101806</strain>
    </source>
</reference>